<keyword evidence="4 8" id="KW-0808">Transferase</keyword>
<evidence type="ECO:0000256" key="5">
    <source>
        <dbReference type="ARBA" id="ARBA00022741"/>
    </source>
</evidence>
<dbReference type="SUPFAM" id="SSF52540">
    <property type="entry name" value="P-loop containing nucleoside triphosphate hydrolases"/>
    <property type="match status" value="1"/>
</dbReference>
<dbReference type="eggNOG" id="KOG0017">
    <property type="taxonomic scope" value="Eukaryota"/>
</dbReference>
<comment type="catalytic activity">
    <reaction evidence="8">
        <text>adenosine 5'-phosphosulfate + ATP = 3'-phosphoadenylyl sulfate + ADP + H(+)</text>
        <dbReference type="Rhea" id="RHEA:24152"/>
        <dbReference type="ChEBI" id="CHEBI:15378"/>
        <dbReference type="ChEBI" id="CHEBI:30616"/>
        <dbReference type="ChEBI" id="CHEBI:58243"/>
        <dbReference type="ChEBI" id="CHEBI:58339"/>
        <dbReference type="ChEBI" id="CHEBI:456216"/>
        <dbReference type="EC" id="2.7.1.25"/>
    </reaction>
</comment>
<dbReference type="GO" id="GO:0070814">
    <property type="term" value="P:hydrogen sulfide biosynthetic process"/>
    <property type="evidence" value="ECO:0007669"/>
    <property type="project" value="UniProtKB-UniPathway"/>
</dbReference>
<protein>
    <recommendedName>
        <fullName evidence="3 8">Adenylyl-sulfate kinase</fullName>
        <ecNumber evidence="3 8">2.7.1.25</ecNumber>
    </recommendedName>
</protein>
<dbReference type="EC" id="2.7.1.25" evidence="3 8"/>
<name>W9RIY4_9ROSA</name>
<evidence type="ECO:0000256" key="4">
    <source>
        <dbReference type="ARBA" id="ARBA00022679"/>
    </source>
</evidence>
<sequence length="271" mass="29642">MEKGESSSELCSLVCQESDWVIDSSASFHVTPHGDFFTYSTGDFGNVKMENIGASKIVGIGDICLETNLGSKLVLKDVRHVPDIRLNLISTGRLDDEGFTSYFGESKSTLACALSQGLHMRGKLSYVLDGDNVRHGLNSDLSFKAKDRAENIRRIGEVAKLFADAGIICIASLISPYRSDRGACRSLLPEGDFIEVYLDVPLEVCESRDPKGLYKLARAGKIKGFTGIDDPYEPPLNCEIVLQQKGKDVVPLCKMTETVISYLGENGYLQA</sequence>
<reference evidence="11" key="1">
    <citation type="submission" date="2013-01" db="EMBL/GenBank/DDBJ databases">
        <title>Draft Genome Sequence of a Mulberry Tree, Morus notabilis C.K. Schneid.</title>
        <authorList>
            <person name="He N."/>
            <person name="Zhao S."/>
        </authorList>
    </citation>
    <scope>NUCLEOTIDE SEQUENCE</scope>
</reference>
<gene>
    <name evidence="10" type="ORF">L484_009392</name>
</gene>
<accession>W9RIY4</accession>
<dbReference type="EMBL" id="KE345121">
    <property type="protein sequence ID" value="EXB94048.1"/>
    <property type="molecule type" value="Genomic_DNA"/>
</dbReference>
<dbReference type="Proteomes" id="UP000030645">
    <property type="component" value="Unassembled WGS sequence"/>
</dbReference>
<dbReference type="NCBIfam" id="NF003013">
    <property type="entry name" value="PRK03846.1"/>
    <property type="match status" value="1"/>
</dbReference>
<dbReference type="GO" id="GO:0005524">
    <property type="term" value="F:ATP binding"/>
    <property type="evidence" value="ECO:0007669"/>
    <property type="project" value="UniProtKB-KW"/>
</dbReference>
<keyword evidence="7 8" id="KW-0067">ATP-binding</keyword>
<evidence type="ECO:0000313" key="11">
    <source>
        <dbReference type="Proteomes" id="UP000030645"/>
    </source>
</evidence>
<dbReference type="UniPathway" id="UPA00140">
    <property type="reaction ID" value="UER00205"/>
</dbReference>
<dbReference type="GO" id="GO:0004020">
    <property type="term" value="F:adenylylsulfate kinase activity"/>
    <property type="evidence" value="ECO:0007669"/>
    <property type="project" value="UniProtKB-EC"/>
</dbReference>
<proteinExistence type="inferred from homology"/>
<dbReference type="Pfam" id="PF01583">
    <property type="entry name" value="APS_kinase"/>
    <property type="match status" value="1"/>
</dbReference>
<dbReference type="Gene3D" id="3.40.50.300">
    <property type="entry name" value="P-loop containing nucleotide triphosphate hydrolases"/>
    <property type="match status" value="1"/>
</dbReference>
<dbReference type="InterPro" id="IPR002891">
    <property type="entry name" value="APS"/>
</dbReference>
<dbReference type="eggNOG" id="KOG0635">
    <property type="taxonomic scope" value="Eukaryota"/>
</dbReference>
<evidence type="ECO:0000256" key="6">
    <source>
        <dbReference type="ARBA" id="ARBA00022777"/>
    </source>
</evidence>
<evidence type="ECO:0000256" key="2">
    <source>
        <dbReference type="ARBA" id="ARBA00007008"/>
    </source>
</evidence>
<dbReference type="PANTHER" id="PTHR11055">
    <property type="entry name" value="BIFUNCTIONAL 3'-PHOSPHOADENOSINE 5'-PHOSPHOSULFATE SYNTHASE"/>
    <property type="match status" value="1"/>
</dbReference>
<evidence type="ECO:0000259" key="9">
    <source>
        <dbReference type="Pfam" id="PF01583"/>
    </source>
</evidence>
<dbReference type="PANTHER" id="PTHR11055:SF63">
    <property type="entry name" value="ADENYLYL-SULFATE KINASE 1, CHLOROPLASTIC"/>
    <property type="match status" value="1"/>
</dbReference>
<comment type="function">
    <text evidence="8">Catalyzes the synthesis of activated sulfate.</text>
</comment>
<dbReference type="InterPro" id="IPR027417">
    <property type="entry name" value="P-loop_NTPase"/>
</dbReference>
<dbReference type="AlphaFoldDB" id="W9RIY4"/>
<dbReference type="NCBIfam" id="TIGR00455">
    <property type="entry name" value="apsK"/>
    <property type="match status" value="1"/>
</dbReference>
<keyword evidence="6 8" id="KW-0418">Kinase</keyword>
<evidence type="ECO:0000256" key="1">
    <source>
        <dbReference type="ARBA" id="ARBA00004806"/>
    </source>
</evidence>
<keyword evidence="5 8" id="KW-0547">Nucleotide-binding</keyword>
<dbReference type="GO" id="GO:0000103">
    <property type="term" value="P:sulfate assimilation"/>
    <property type="evidence" value="ECO:0007669"/>
    <property type="project" value="InterPro"/>
</dbReference>
<feature type="domain" description="APS kinase" evidence="9">
    <location>
        <begin position="99"/>
        <end position="242"/>
    </location>
</feature>
<evidence type="ECO:0000313" key="10">
    <source>
        <dbReference type="EMBL" id="EXB94048.1"/>
    </source>
</evidence>
<keyword evidence="11" id="KW-1185">Reference proteome</keyword>
<dbReference type="InterPro" id="IPR059117">
    <property type="entry name" value="APS_kinase_dom"/>
</dbReference>
<evidence type="ECO:0000256" key="3">
    <source>
        <dbReference type="ARBA" id="ARBA00012121"/>
    </source>
</evidence>
<evidence type="ECO:0000256" key="7">
    <source>
        <dbReference type="ARBA" id="ARBA00022840"/>
    </source>
</evidence>
<comment type="pathway">
    <text evidence="1 8">Sulfur metabolism; hydrogen sulfide biosynthesis; sulfite from sulfate: step 2/3.</text>
</comment>
<dbReference type="CDD" id="cd02027">
    <property type="entry name" value="APSK"/>
    <property type="match status" value="1"/>
</dbReference>
<evidence type="ECO:0000256" key="8">
    <source>
        <dbReference type="RuleBase" id="RU004347"/>
    </source>
</evidence>
<organism evidence="10 11">
    <name type="scientific">Morus notabilis</name>
    <dbReference type="NCBI Taxonomy" id="981085"/>
    <lineage>
        <taxon>Eukaryota</taxon>
        <taxon>Viridiplantae</taxon>
        <taxon>Streptophyta</taxon>
        <taxon>Embryophyta</taxon>
        <taxon>Tracheophyta</taxon>
        <taxon>Spermatophyta</taxon>
        <taxon>Magnoliopsida</taxon>
        <taxon>eudicotyledons</taxon>
        <taxon>Gunneridae</taxon>
        <taxon>Pentapetalae</taxon>
        <taxon>rosids</taxon>
        <taxon>fabids</taxon>
        <taxon>Rosales</taxon>
        <taxon>Moraceae</taxon>
        <taxon>Moreae</taxon>
        <taxon>Morus</taxon>
    </lineage>
</organism>
<dbReference type="STRING" id="981085.W9RIY4"/>
<comment type="similarity">
    <text evidence="2 8">Belongs to the APS kinase family.</text>
</comment>